<evidence type="ECO:0000313" key="2">
    <source>
        <dbReference type="Proteomes" id="UP001221686"/>
    </source>
</evidence>
<organism evidence="1 2">
    <name type="scientific">Nannocystis bainbridge</name>
    <dbReference type="NCBI Taxonomy" id="2995303"/>
    <lineage>
        <taxon>Bacteria</taxon>
        <taxon>Pseudomonadati</taxon>
        <taxon>Myxococcota</taxon>
        <taxon>Polyangia</taxon>
        <taxon>Nannocystales</taxon>
        <taxon>Nannocystaceae</taxon>
        <taxon>Nannocystis</taxon>
    </lineage>
</organism>
<dbReference type="EMBL" id="JAQNDL010000001">
    <property type="protein sequence ID" value="MDC0716493.1"/>
    <property type="molecule type" value="Genomic_DNA"/>
</dbReference>
<protein>
    <submittedName>
        <fullName evidence="1">Uncharacterized protein</fullName>
    </submittedName>
</protein>
<proteinExistence type="predicted"/>
<evidence type="ECO:0000313" key="1">
    <source>
        <dbReference type="EMBL" id="MDC0716493.1"/>
    </source>
</evidence>
<sequence length="195" mass="20115">MTDTSTPLPRFGLDHEHYAALVIGRPATVEGSFDGLAAIHARFATLSAELGLPVAFIAGARVEEDEDHEVEGVVGLVLAVARFGDRPATPEGALLQRHAVADVPDAVWTAARELGLTLGEDTGLFLAAGGWSVATLHAGEPDDMGWDASSGRDWPGEIVGKKLASASADGTPYRLLTAEVIAAAAASPCLSASYA</sequence>
<reference evidence="1 2" key="1">
    <citation type="submission" date="2022-11" db="EMBL/GenBank/DDBJ databases">
        <title>Minimal conservation of predation-associated metabolite biosynthetic gene clusters underscores biosynthetic potential of Myxococcota including descriptions for ten novel species: Archangium lansinium sp. nov., Myxococcus landrumus sp. nov., Nannocystis bai.</title>
        <authorList>
            <person name="Ahearne A."/>
            <person name="Stevens C."/>
            <person name="Dowd S."/>
        </authorList>
    </citation>
    <scope>NUCLEOTIDE SEQUENCE [LARGE SCALE GENOMIC DNA]</scope>
    <source>
        <strain evidence="1 2">BB15-2</strain>
    </source>
</reference>
<comment type="caution">
    <text evidence="1">The sequence shown here is derived from an EMBL/GenBank/DDBJ whole genome shotgun (WGS) entry which is preliminary data.</text>
</comment>
<gene>
    <name evidence="1" type="ORF">POL25_06300</name>
</gene>
<keyword evidence="2" id="KW-1185">Reference proteome</keyword>
<name>A0ABT5DUU5_9BACT</name>
<dbReference type="Proteomes" id="UP001221686">
    <property type="component" value="Unassembled WGS sequence"/>
</dbReference>
<dbReference type="RefSeq" id="WP_272084983.1">
    <property type="nucleotide sequence ID" value="NZ_JAQNDL010000001.1"/>
</dbReference>
<accession>A0ABT5DUU5</accession>